<feature type="region of interest" description="Disordered" evidence="1">
    <location>
        <begin position="347"/>
        <end position="375"/>
    </location>
</feature>
<dbReference type="AlphaFoldDB" id="A0A9N7NHG4"/>
<dbReference type="Pfam" id="PF03732">
    <property type="entry name" value="Retrotrans_gag"/>
    <property type="match status" value="1"/>
</dbReference>
<dbReference type="Proteomes" id="UP001153555">
    <property type="component" value="Unassembled WGS sequence"/>
</dbReference>
<name>A0A9N7NHG4_STRHE</name>
<reference evidence="3" key="1">
    <citation type="submission" date="2019-12" db="EMBL/GenBank/DDBJ databases">
        <authorList>
            <person name="Scholes J."/>
        </authorList>
    </citation>
    <scope>NUCLEOTIDE SEQUENCE</scope>
</reference>
<dbReference type="EMBL" id="CACSLK010027831">
    <property type="protein sequence ID" value="CAA0830899.1"/>
    <property type="molecule type" value="Genomic_DNA"/>
</dbReference>
<sequence length="575" mass="64957">LGCARLSTQIEILTTYIDSIEAKVDVPHPMLDTQDFMMKQMCEAEEENYEFQRDIEDISKEEIHGLGSQVPHLTTDLENSLSDPSHCVTRWTRWYSTCSTDALIVSEVDDRARVEKALFLELGIARDRTCFIQNIATRIHRARLLASMAKLPLLENTKAWHDHLRVDPSFWRRLWEVLEGIKSFAPSSDPSLMAEKKGLQMNMNEEFWGAWTDRRPPPLSTPRPPVMQVLGLPPFGGLPPPGVSLGGETPITPPGVKMQVLTPAGASQNPYPNGGSEQTEISRREGKQIQEVPEQTLAQPRVEEQTMTMTRSEMQKMIAEAITAQLKQTQTEQPRVEQPRVEPLRIEQPNFEREQQAQSNERLNRRAEEEASSIRTVNPRARDDTLEQLLAQVRDLQARVEGRKTGGSKGHPFSQHILDADLPPGFCDLNISYDGSNDPSRLLRSFENMAVLHRYNDPVQCQAFLTTLRGSAQDWFHQLPSGAIKDFDGFNSSFLNQFSSVKPQEKSNLTLMGLQQKEGESLRDYVVRYTRTCVDVPRALEEIKAGGLTRGLLPGLCRNSLAKCPSRMFDEVLGR</sequence>
<feature type="domain" description="Retrotransposon gag" evidence="2">
    <location>
        <begin position="464"/>
        <end position="552"/>
    </location>
</feature>
<keyword evidence="4" id="KW-1185">Reference proteome</keyword>
<proteinExistence type="predicted"/>
<protein>
    <recommendedName>
        <fullName evidence="2">Retrotransposon gag domain-containing protein</fullName>
    </recommendedName>
</protein>
<feature type="non-terminal residue" evidence="3">
    <location>
        <position position="575"/>
    </location>
</feature>
<organism evidence="3 4">
    <name type="scientific">Striga hermonthica</name>
    <name type="common">Purple witchweed</name>
    <name type="synonym">Buchnera hermonthica</name>
    <dbReference type="NCBI Taxonomy" id="68872"/>
    <lineage>
        <taxon>Eukaryota</taxon>
        <taxon>Viridiplantae</taxon>
        <taxon>Streptophyta</taxon>
        <taxon>Embryophyta</taxon>
        <taxon>Tracheophyta</taxon>
        <taxon>Spermatophyta</taxon>
        <taxon>Magnoliopsida</taxon>
        <taxon>eudicotyledons</taxon>
        <taxon>Gunneridae</taxon>
        <taxon>Pentapetalae</taxon>
        <taxon>asterids</taxon>
        <taxon>lamiids</taxon>
        <taxon>Lamiales</taxon>
        <taxon>Orobanchaceae</taxon>
        <taxon>Buchnereae</taxon>
        <taxon>Striga</taxon>
    </lineage>
</organism>
<dbReference type="PANTHER" id="PTHR33223:SF10">
    <property type="entry name" value="AMINOTRANSFERASE-LIKE PLANT MOBILE DOMAIN-CONTAINING PROTEIN"/>
    <property type="match status" value="1"/>
</dbReference>
<evidence type="ECO:0000256" key="1">
    <source>
        <dbReference type="SAM" id="MobiDB-lite"/>
    </source>
</evidence>
<dbReference type="OrthoDB" id="913711at2759"/>
<accession>A0A9N7NHG4</accession>
<feature type="non-terminal residue" evidence="3">
    <location>
        <position position="1"/>
    </location>
</feature>
<evidence type="ECO:0000313" key="4">
    <source>
        <dbReference type="Proteomes" id="UP001153555"/>
    </source>
</evidence>
<dbReference type="InterPro" id="IPR005162">
    <property type="entry name" value="Retrotrans_gag_dom"/>
</dbReference>
<evidence type="ECO:0000259" key="2">
    <source>
        <dbReference type="Pfam" id="PF03732"/>
    </source>
</evidence>
<gene>
    <name evidence="3" type="ORF">SHERM_26282</name>
</gene>
<dbReference type="PANTHER" id="PTHR33223">
    <property type="entry name" value="CCHC-TYPE DOMAIN-CONTAINING PROTEIN"/>
    <property type="match status" value="1"/>
</dbReference>
<evidence type="ECO:0000313" key="3">
    <source>
        <dbReference type="EMBL" id="CAA0830899.1"/>
    </source>
</evidence>
<comment type="caution">
    <text evidence="3">The sequence shown here is derived from an EMBL/GenBank/DDBJ whole genome shotgun (WGS) entry which is preliminary data.</text>
</comment>